<proteinExistence type="predicted"/>
<dbReference type="PANTHER" id="PTHR10513">
    <property type="entry name" value="DEOXYNUCLEOSIDE KINASE"/>
    <property type="match status" value="1"/>
</dbReference>
<dbReference type="EMBL" id="VRVR01000018">
    <property type="protein sequence ID" value="KAF0852748.1"/>
    <property type="molecule type" value="Genomic_DNA"/>
</dbReference>
<accession>A0A8K0F2B1</accession>
<reference evidence="2" key="1">
    <citation type="submission" date="2019-09" db="EMBL/GenBank/DDBJ databases">
        <title>The Mitochondrial Proteome of the Jakobid, Andalucia godoyi, a Protist With the Most Gene-Rich and Bacteria-Like Mitochondrial Genome.</title>
        <authorList>
            <person name="Gray M.W."/>
            <person name="Burger G."/>
            <person name="Derelle R."/>
            <person name="Klimes V."/>
            <person name="Leger M."/>
            <person name="Sarrasin M."/>
            <person name="Vlcek C."/>
            <person name="Roger A.J."/>
            <person name="Elias M."/>
            <person name="Lang B.F."/>
        </authorList>
    </citation>
    <scope>NUCLEOTIDE SEQUENCE</scope>
    <source>
        <strain evidence="2">And28</strain>
    </source>
</reference>
<gene>
    <name evidence="2" type="ORF">ANDGO_04312</name>
</gene>
<evidence type="ECO:0000259" key="1">
    <source>
        <dbReference type="Pfam" id="PF01712"/>
    </source>
</evidence>
<dbReference type="OrthoDB" id="17400at2759"/>
<comment type="caution">
    <text evidence="2">The sequence shown here is derived from an EMBL/GenBank/DDBJ whole genome shotgun (WGS) entry which is preliminary data.</text>
</comment>
<keyword evidence="3" id="KW-1185">Reference proteome</keyword>
<evidence type="ECO:0000313" key="2">
    <source>
        <dbReference type="EMBL" id="KAF0852748.1"/>
    </source>
</evidence>
<name>A0A8K0F2B1_ANDGO</name>
<sequence length="259" mass="29133">MSKIIIIEGNISAGKSTLAKQLGSLLHYKVFYEPVVTNPFLEHFYGNPQKYALPMQLWFLKQRYETYLAALDMDLTSDGYNGVILDRSVFSDIVFAHKNRQDGNISEEGFDEYLTLRAKYLSSLPSPHAVVYLEVPAAVCYDRVHNLRKRDCESGIPLEYLAGLEKCYQDFLVSMHEEHGCGMVCKNWVNFGNAEQIAEDVKLALQNSKVQSNGSARYLKHKRSASNSISNARSSIGALVLEHKDDDERLPMGCSPVKG</sequence>
<evidence type="ECO:0000313" key="3">
    <source>
        <dbReference type="Proteomes" id="UP000799049"/>
    </source>
</evidence>
<dbReference type="GO" id="GO:0005739">
    <property type="term" value="C:mitochondrion"/>
    <property type="evidence" value="ECO:0007669"/>
    <property type="project" value="GOC"/>
</dbReference>
<dbReference type="GO" id="GO:0006120">
    <property type="term" value="P:mitochondrial electron transport, NADH to ubiquinone"/>
    <property type="evidence" value="ECO:0007669"/>
    <property type="project" value="TreeGrafter"/>
</dbReference>
<dbReference type="CDD" id="cd01673">
    <property type="entry name" value="dNK"/>
    <property type="match status" value="1"/>
</dbReference>
<dbReference type="PANTHER" id="PTHR10513:SF15">
    <property type="entry name" value="NADH DEHYDROGENASE [UBIQUINONE] 1 ALPHA SUBCOMPLEX SUBUNIT 10, MITOCHONDRIAL"/>
    <property type="match status" value="1"/>
</dbReference>
<feature type="domain" description="Deoxynucleoside kinase" evidence="1">
    <location>
        <begin position="5"/>
        <end position="178"/>
    </location>
</feature>
<dbReference type="InterPro" id="IPR050566">
    <property type="entry name" value="Deoxyribonucleoside_kinase"/>
</dbReference>
<dbReference type="Pfam" id="PF01712">
    <property type="entry name" value="dNK"/>
    <property type="match status" value="1"/>
</dbReference>
<dbReference type="Proteomes" id="UP000799049">
    <property type="component" value="Unassembled WGS sequence"/>
</dbReference>
<dbReference type="Gene3D" id="3.40.50.300">
    <property type="entry name" value="P-loop containing nucleotide triphosphate hydrolases"/>
    <property type="match status" value="1"/>
</dbReference>
<protein>
    <submittedName>
        <fullName evidence="2">Mitochondrial Complex I (CI) NADH:ubiquinone oxidoreductase subunit 42-kDa/NUDM/NDUFA10</fullName>
    </submittedName>
</protein>
<dbReference type="InterPro" id="IPR031314">
    <property type="entry name" value="DNK_dom"/>
</dbReference>
<organism evidence="2 3">
    <name type="scientific">Andalucia godoyi</name>
    <name type="common">Flagellate</name>
    <dbReference type="NCBI Taxonomy" id="505711"/>
    <lineage>
        <taxon>Eukaryota</taxon>
        <taxon>Discoba</taxon>
        <taxon>Jakobida</taxon>
        <taxon>Andalucina</taxon>
        <taxon>Andaluciidae</taxon>
        <taxon>Andalucia</taxon>
    </lineage>
</organism>
<dbReference type="SUPFAM" id="SSF52540">
    <property type="entry name" value="P-loop containing nucleoside triphosphate hydrolases"/>
    <property type="match status" value="1"/>
</dbReference>
<dbReference type="InterPro" id="IPR027417">
    <property type="entry name" value="P-loop_NTPase"/>
</dbReference>
<dbReference type="AlphaFoldDB" id="A0A8K0F2B1"/>